<evidence type="ECO:0000256" key="10">
    <source>
        <dbReference type="ARBA" id="ARBA00023125"/>
    </source>
</evidence>
<evidence type="ECO:0000256" key="6">
    <source>
        <dbReference type="ARBA" id="ARBA00022806"/>
    </source>
</evidence>
<accession>A0AA48K9K9</accession>
<dbReference type="InterPro" id="IPR011335">
    <property type="entry name" value="Restrct_endonuc-II-like"/>
</dbReference>
<evidence type="ECO:0000256" key="13">
    <source>
        <dbReference type="ARBA" id="ARBA00034617"/>
    </source>
</evidence>
<feature type="binding site" evidence="16">
    <location>
        <begin position="23"/>
        <end position="30"/>
    </location>
    <ligand>
        <name>ATP</name>
        <dbReference type="ChEBI" id="CHEBI:30616"/>
    </ligand>
</feature>
<evidence type="ECO:0000256" key="3">
    <source>
        <dbReference type="ARBA" id="ARBA00022741"/>
    </source>
</evidence>
<dbReference type="KEGG" id="msil:METEAL_23490"/>
<feature type="domain" description="UvrD-like helicase ATP-binding" evidence="18">
    <location>
        <begin position="2"/>
        <end position="446"/>
    </location>
</feature>
<evidence type="ECO:0000313" key="20">
    <source>
        <dbReference type="EMBL" id="BDU73175.1"/>
    </source>
</evidence>
<feature type="domain" description="UvrD-like helicase C-terminal" evidence="19">
    <location>
        <begin position="464"/>
        <end position="740"/>
    </location>
</feature>
<evidence type="ECO:0000256" key="12">
    <source>
        <dbReference type="ARBA" id="ARBA00023235"/>
    </source>
</evidence>
<evidence type="ECO:0000256" key="7">
    <source>
        <dbReference type="ARBA" id="ARBA00022839"/>
    </source>
</evidence>
<dbReference type="InterPro" id="IPR027417">
    <property type="entry name" value="P-loop_NTPase"/>
</dbReference>
<keyword evidence="6 16" id="KW-0347">Helicase</keyword>
<feature type="region of interest" description="Disordered" evidence="17">
    <location>
        <begin position="921"/>
        <end position="947"/>
    </location>
</feature>
<dbReference type="Proteomes" id="UP001238179">
    <property type="component" value="Chromosome"/>
</dbReference>
<evidence type="ECO:0000256" key="1">
    <source>
        <dbReference type="ARBA" id="ARBA00022722"/>
    </source>
</evidence>
<evidence type="ECO:0000256" key="16">
    <source>
        <dbReference type="PROSITE-ProRule" id="PRU00560"/>
    </source>
</evidence>
<dbReference type="AlphaFoldDB" id="A0AA48K9K9"/>
<evidence type="ECO:0000256" key="14">
    <source>
        <dbReference type="ARBA" id="ARBA00034808"/>
    </source>
</evidence>
<evidence type="ECO:0000256" key="5">
    <source>
        <dbReference type="ARBA" id="ARBA00022801"/>
    </source>
</evidence>
<reference evidence="21" key="1">
    <citation type="journal article" date="2023" name="Int. J. Syst. Evol. Microbiol.">
        <title>Mesoterricola silvestris gen. nov., sp. nov., Mesoterricola sediminis sp. nov., Geothrix oryzae sp. nov., Geothrix edaphica sp. nov., Geothrix rubra sp. nov., and Geothrix limicola sp. nov., six novel members of Acidobacteriota isolated from soils.</title>
        <authorList>
            <person name="Itoh H."/>
            <person name="Sugisawa Y."/>
            <person name="Mise K."/>
            <person name="Xu Z."/>
            <person name="Kuniyasu M."/>
            <person name="Ushijima N."/>
            <person name="Kawano K."/>
            <person name="Kobayashi E."/>
            <person name="Shiratori Y."/>
            <person name="Masuda Y."/>
            <person name="Senoo K."/>
        </authorList>
    </citation>
    <scope>NUCLEOTIDE SEQUENCE [LARGE SCALE GENOMIC DNA]</scope>
    <source>
        <strain evidence="21">W79</strain>
    </source>
</reference>
<keyword evidence="4" id="KW-0227">DNA damage</keyword>
<dbReference type="RefSeq" id="WP_316411818.1">
    <property type="nucleotide sequence ID" value="NZ_AP027080.1"/>
</dbReference>
<dbReference type="SUPFAM" id="SSF52540">
    <property type="entry name" value="P-loop containing nucleoside triphosphate hydrolases"/>
    <property type="match status" value="1"/>
</dbReference>
<protein>
    <recommendedName>
        <fullName evidence="14">DNA 3'-5' helicase</fullName>
        <ecNumber evidence="14">5.6.2.4</ecNumber>
    </recommendedName>
</protein>
<dbReference type="GO" id="GO:0046872">
    <property type="term" value="F:metal ion binding"/>
    <property type="evidence" value="ECO:0007669"/>
    <property type="project" value="UniProtKB-KW"/>
</dbReference>
<dbReference type="Gene3D" id="3.90.320.10">
    <property type="match status" value="1"/>
</dbReference>
<evidence type="ECO:0000256" key="8">
    <source>
        <dbReference type="ARBA" id="ARBA00022840"/>
    </source>
</evidence>
<dbReference type="InterPro" id="IPR011604">
    <property type="entry name" value="PDDEXK-like_dom_sf"/>
</dbReference>
<keyword evidence="3 16" id="KW-0547">Nucleotide-binding</keyword>
<keyword evidence="2" id="KW-0479">Metal-binding</keyword>
<organism evidence="20 21">
    <name type="scientific">Mesoterricola silvestris</name>
    <dbReference type="NCBI Taxonomy" id="2927979"/>
    <lineage>
        <taxon>Bacteria</taxon>
        <taxon>Pseudomonadati</taxon>
        <taxon>Acidobacteriota</taxon>
        <taxon>Holophagae</taxon>
        <taxon>Holophagales</taxon>
        <taxon>Holophagaceae</taxon>
        <taxon>Mesoterricola</taxon>
    </lineage>
</organism>
<dbReference type="InterPro" id="IPR014016">
    <property type="entry name" value="UvrD-like_ATP-bd"/>
</dbReference>
<evidence type="ECO:0000259" key="18">
    <source>
        <dbReference type="PROSITE" id="PS51198"/>
    </source>
</evidence>
<keyword evidence="9" id="KW-0460">Magnesium</keyword>
<dbReference type="PROSITE" id="PS51217">
    <property type="entry name" value="UVRD_HELICASE_CTER"/>
    <property type="match status" value="1"/>
</dbReference>
<evidence type="ECO:0000259" key="19">
    <source>
        <dbReference type="PROSITE" id="PS51217"/>
    </source>
</evidence>
<dbReference type="Gene3D" id="3.40.50.300">
    <property type="entry name" value="P-loop containing nucleotide triphosphate hydrolases"/>
    <property type="match status" value="2"/>
</dbReference>
<dbReference type="SUPFAM" id="SSF52980">
    <property type="entry name" value="Restriction endonuclease-like"/>
    <property type="match status" value="1"/>
</dbReference>
<feature type="region of interest" description="Disordered" evidence="17">
    <location>
        <begin position="819"/>
        <end position="838"/>
    </location>
</feature>
<sequence length="1161" mass="128734">MTLRHPRPPVLERLGDAHCVIEASAGTGKTFTIEHLVVDLVLKGIPLERILVVTFTVKATQELRTRIRAKLQELVDLEVDDPTAESCWDLGEKELDALRAALLSFDRASISTIHGFCQQVLQDGAFESGRLFTQEQVSAEEAFDHVFKNLVRTRFAVGGETPFFQRVLDAAGGLPQLADFLRQLLKEKDALYQEGLDDLQGVLDRCDLDEARALLEEILLYRSVKDPKKRTQGPRVAALAQGGYSLAQVHHLQERLEVLLEIVPEHKASGFPDLLWQDRRREKLVLLRDYLGKGAAHPGLRELAGTCAVLARDFLALAGARYLPPLRDALSAYKRDQGFFDFGDMIELVHEGLLGPQGSPMVDRLRERFQVALIDEFQDTDHLQWDIFRRVFLEGPGQRLILVGDPKQAIYGFRSGDLPTYLRAVEEVKARTGRDPEVLDTNFRSTGPLIQAYCQVFEGAPGSPFFTEGNAGLWKGAVACGKRDLALTGPDGTPLPAIRVLETPGDKPARARKELAGRLAQVLRETLEAPPLFGRGDKAAPIRPEDIFVLTRTAAEGLQVAEALRGAGVPYAFFKQEGLFGTEEAKALRDLLVAIDAPLDEGARGRALLGPFFGLTFAETEACRELPETHPILRRLHGWRDLARERRYGDLFARILSESGVTQRLLFLEEGERVLTNVQHLAELLLAEAVRRHGTLRDLATVLQRWIDGLERPAVEDGDVQRLEREGGAVQILTMHKSKGLEAVVVAVYGGISTPRSSGAAYRYHDEALRRQVWVGGKDGAPGAIADAIAREDVEEWERLLYVALTRAKGQLILPHFTPAPPARGGNRSFHPEGDPKGPYGCVNRRLRNLLPGEAEPVPHPAFRRIPPPGTEPPPPPPVQARLATWNPQLPEPAAEPDFAALAQAGRPLWSFSYTSLERGLRERRDPADAEERTEMGYTPTPGDGPSGGARLGTLVHDLLEVIPLDSFGNRTFEAWRQDPAIQALLREIPREALTHVARWAWHALNGPLPLPDGTAAVLAQAGHVLRELAFLTPYPGRQDLLNGSMDVLFQWQGRAYVLDWKTDRSPAFDPETLGAAVQEKYRLQLMAYTVTACRFLGFGDEATYEAGFGGFLYVFLRGLPEEGVWTTRPTWTQVQRWEDELRRLDVESLIPAHAGGGRHA</sequence>
<dbReference type="GO" id="GO:0008854">
    <property type="term" value="F:exodeoxyribonuclease V activity"/>
    <property type="evidence" value="ECO:0007669"/>
    <property type="project" value="InterPro"/>
</dbReference>
<dbReference type="InterPro" id="IPR014017">
    <property type="entry name" value="DNA_helicase_UvrD-like_C"/>
</dbReference>
<evidence type="ECO:0000256" key="9">
    <source>
        <dbReference type="ARBA" id="ARBA00022842"/>
    </source>
</evidence>
<dbReference type="Gene3D" id="1.10.486.10">
    <property type="entry name" value="PCRA, domain 4"/>
    <property type="match status" value="1"/>
</dbReference>
<keyword evidence="10" id="KW-0238">DNA-binding</keyword>
<dbReference type="Pfam" id="PF00580">
    <property type="entry name" value="UvrD-helicase"/>
    <property type="match status" value="1"/>
</dbReference>
<name>A0AA48K9K9_9BACT</name>
<keyword evidence="8 16" id="KW-0067">ATP-binding</keyword>
<dbReference type="GO" id="GO:0005524">
    <property type="term" value="F:ATP binding"/>
    <property type="evidence" value="ECO:0007669"/>
    <property type="project" value="UniProtKB-UniRule"/>
</dbReference>
<evidence type="ECO:0000256" key="15">
    <source>
        <dbReference type="ARBA" id="ARBA00048988"/>
    </source>
</evidence>
<evidence type="ECO:0000256" key="2">
    <source>
        <dbReference type="ARBA" id="ARBA00022723"/>
    </source>
</evidence>
<evidence type="ECO:0000256" key="17">
    <source>
        <dbReference type="SAM" id="MobiDB-lite"/>
    </source>
</evidence>
<proteinExistence type="inferred from homology"/>
<dbReference type="GO" id="GO:0005829">
    <property type="term" value="C:cytosol"/>
    <property type="evidence" value="ECO:0007669"/>
    <property type="project" value="TreeGrafter"/>
</dbReference>
<dbReference type="InterPro" id="IPR000212">
    <property type="entry name" value="DNA_helicase_UvrD/REP"/>
</dbReference>
<keyword evidence="11" id="KW-0234">DNA repair</keyword>
<dbReference type="GO" id="GO:0043138">
    <property type="term" value="F:3'-5' DNA helicase activity"/>
    <property type="evidence" value="ECO:0007669"/>
    <property type="project" value="UniProtKB-EC"/>
</dbReference>
<dbReference type="InterPro" id="IPR004586">
    <property type="entry name" value="RecB"/>
</dbReference>
<feature type="compositionally biased region" description="Basic and acidic residues" evidence="17">
    <location>
        <begin position="921"/>
        <end position="935"/>
    </location>
</feature>
<dbReference type="Pfam" id="PF13361">
    <property type="entry name" value="UvrD_C"/>
    <property type="match status" value="1"/>
</dbReference>
<feature type="region of interest" description="Disordered" evidence="17">
    <location>
        <begin position="853"/>
        <end position="878"/>
    </location>
</feature>
<feature type="compositionally biased region" description="Pro residues" evidence="17">
    <location>
        <begin position="866"/>
        <end position="878"/>
    </location>
</feature>
<dbReference type="GO" id="GO:0009338">
    <property type="term" value="C:exodeoxyribonuclease V complex"/>
    <property type="evidence" value="ECO:0007669"/>
    <property type="project" value="TreeGrafter"/>
</dbReference>
<dbReference type="Gene3D" id="1.10.3170.10">
    <property type="entry name" value="Recbcd, chain B, domain 2"/>
    <property type="match status" value="1"/>
</dbReference>
<dbReference type="EC" id="5.6.2.4" evidence="14"/>
<dbReference type="PANTHER" id="PTHR11070:SF23">
    <property type="entry name" value="RECBCD ENZYME SUBUNIT RECB"/>
    <property type="match status" value="1"/>
</dbReference>
<dbReference type="EMBL" id="AP027080">
    <property type="protein sequence ID" value="BDU73175.1"/>
    <property type="molecule type" value="Genomic_DNA"/>
</dbReference>
<comment type="catalytic activity">
    <reaction evidence="13">
        <text>Couples ATP hydrolysis with the unwinding of duplex DNA by translocating in the 3'-5' direction.</text>
        <dbReference type="EC" id="5.6.2.4"/>
    </reaction>
</comment>
<keyword evidence="12" id="KW-0413">Isomerase</keyword>
<dbReference type="GO" id="GO:0003677">
    <property type="term" value="F:DNA binding"/>
    <property type="evidence" value="ECO:0007669"/>
    <property type="project" value="UniProtKB-KW"/>
</dbReference>
<evidence type="ECO:0000256" key="11">
    <source>
        <dbReference type="ARBA" id="ARBA00023204"/>
    </source>
</evidence>
<comment type="catalytic activity">
    <reaction evidence="15">
        <text>ATP + H2O = ADP + phosphate + H(+)</text>
        <dbReference type="Rhea" id="RHEA:13065"/>
        <dbReference type="ChEBI" id="CHEBI:15377"/>
        <dbReference type="ChEBI" id="CHEBI:15378"/>
        <dbReference type="ChEBI" id="CHEBI:30616"/>
        <dbReference type="ChEBI" id="CHEBI:43474"/>
        <dbReference type="ChEBI" id="CHEBI:456216"/>
        <dbReference type="EC" id="5.6.2.4"/>
    </reaction>
</comment>
<dbReference type="CDD" id="cd22352">
    <property type="entry name" value="RecB_C-like"/>
    <property type="match status" value="1"/>
</dbReference>
<keyword evidence="21" id="KW-1185">Reference proteome</keyword>
<dbReference type="Pfam" id="PF12705">
    <property type="entry name" value="PDDEXK_1"/>
    <property type="match status" value="1"/>
</dbReference>
<keyword evidence="1" id="KW-0540">Nuclease</keyword>
<evidence type="ECO:0000313" key="21">
    <source>
        <dbReference type="Proteomes" id="UP001238179"/>
    </source>
</evidence>
<gene>
    <name evidence="20" type="primary">recB</name>
    <name evidence="20" type="ORF">METEAL_23490</name>
</gene>
<evidence type="ECO:0000256" key="4">
    <source>
        <dbReference type="ARBA" id="ARBA00022763"/>
    </source>
</evidence>
<keyword evidence="5 16" id="KW-0378">Hydrolase</keyword>
<dbReference type="PANTHER" id="PTHR11070">
    <property type="entry name" value="UVRD / RECB / PCRA DNA HELICASE FAMILY MEMBER"/>
    <property type="match status" value="1"/>
</dbReference>
<dbReference type="InterPro" id="IPR038726">
    <property type="entry name" value="PDDEXK_AddAB-type"/>
</dbReference>
<keyword evidence="7" id="KW-0269">Exonuclease</keyword>
<dbReference type="GO" id="GO:0000725">
    <property type="term" value="P:recombinational repair"/>
    <property type="evidence" value="ECO:0007669"/>
    <property type="project" value="TreeGrafter"/>
</dbReference>
<dbReference type="HAMAP" id="MF_01485">
    <property type="entry name" value="RecB"/>
    <property type="match status" value="1"/>
</dbReference>
<dbReference type="PROSITE" id="PS51198">
    <property type="entry name" value="UVRD_HELICASE_ATP_BIND"/>
    <property type="match status" value="1"/>
</dbReference>